<gene>
    <name evidence="2" type="ORF">RZY48_001719</name>
</gene>
<dbReference type="PANTHER" id="PTHR32305:SF15">
    <property type="entry name" value="PROTEIN RHSA-RELATED"/>
    <property type="match status" value="1"/>
</dbReference>
<dbReference type="InterPro" id="IPR006311">
    <property type="entry name" value="TAT_signal"/>
</dbReference>
<dbReference type="RefSeq" id="WP_198106940.1">
    <property type="nucleotide sequence ID" value="NZ_CAWPVW010000026.1"/>
</dbReference>
<feature type="transmembrane region" description="Helical" evidence="1">
    <location>
        <begin position="113"/>
        <end position="136"/>
    </location>
</feature>
<dbReference type="PROSITE" id="PS51318">
    <property type="entry name" value="TAT"/>
    <property type="match status" value="1"/>
</dbReference>
<dbReference type="InterPro" id="IPR050708">
    <property type="entry name" value="T6SS_VgrG/RHS"/>
</dbReference>
<organism evidence="2 3">
    <name type="scientific">Vibrio navarrensis</name>
    <dbReference type="NCBI Taxonomy" id="29495"/>
    <lineage>
        <taxon>Bacteria</taxon>
        <taxon>Pseudomonadati</taxon>
        <taxon>Pseudomonadota</taxon>
        <taxon>Gammaproteobacteria</taxon>
        <taxon>Vibrionales</taxon>
        <taxon>Vibrionaceae</taxon>
        <taxon>Vibrio</taxon>
    </lineage>
</organism>
<dbReference type="SUPFAM" id="SSF56399">
    <property type="entry name" value="ADP-ribosylation"/>
    <property type="match status" value="1"/>
</dbReference>
<keyword evidence="1" id="KW-0812">Transmembrane</keyword>
<dbReference type="AlphaFoldDB" id="A0AAI9G8E4"/>
<dbReference type="EMBL" id="ABNSCA010000003">
    <property type="protein sequence ID" value="ELN6932332.1"/>
    <property type="molecule type" value="Genomic_DNA"/>
</dbReference>
<name>A0AAI9G8E4_9VIBR</name>
<dbReference type="PANTHER" id="PTHR32305">
    <property type="match status" value="1"/>
</dbReference>
<feature type="transmembrane region" description="Helical" evidence="1">
    <location>
        <begin position="207"/>
        <end position="228"/>
    </location>
</feature>
<proteinExistence type="predicted"/>
<evidence type="ECO:0000256" key="1">
    <source>
        <dbReference type="SAM" id="Phobius"/>
    </source>
</evidence>
<evidence type="ECO:0000313" key="3">
    <source>
        <dbReference type="Proteomes" id="UP001253463"/>
    </source>
</evidence>
<evidence type="ECO:0000313" key="2">
    <source>
        <dbReference type="EMBL" id="ELN6932332.1"/>
    </source>
</evidence>
<reference evidence="2" key="1">
    <citation type="submission" date="2023-10" db="EMBL/GenBank/DDBJ databases">
        <authorList>
            <consortium name="PulseNet: The National Subtyping Network for Foodborne Disease Surveillance"/>
        </authorList>
    </citation>
    <scope>NUCLEOTIDE SEQUENCE</scope>
    <source>
        <strain evidence="2">PNUSAV004886</strain>
    </source>
</reference>
<keyword evidence="1" id="KW-1133">Transmembrane helix</keyword>
<sequence>MTSHFSSSRRTFLKHGGVAIGVGAAQMTGMSIANGHSLHGKKTLASNPLGFNGQRQDPVTGMYPLGQGYRQYSPRLMRFNAYDSLSPFGQGGLNGYAYCLGDPINQQDPSGHFGLLSLLIGMTVGAIVGAGVSAAAEGIQTAVTGDEYDWKKVGVGAALGAISGGFGAIAEGAETSVKVGLAVADSVASASADFGLEVATGTPVKEAAISAGVGAFIGLGAFGAGYSVSKVSRANWERSLGNETLGHVEFYREEFTSCFKPKAKVAGYTDNFMNKGEEAIRTHHENGKLVSGFKGSDGSLYREVDDFLVDLRAFGVDLYSSSTGRLHLLTCGSQTEVAQVLANKLNREVVGYSKGNIRTSDISSLQGLESESFKIEEIAPWWYPSYARRARAKVYKPS</sequence>
<dbReference type="NCBIfam" id="TIGR03696">
    <property type="entry name" value="Rhs_assc_core"/>
    <property type="match status" value="1"/>
</dbReference>
<dbReference type="InterPro" id="IPR022385">
    <property type="entry name" value="Rhs_assc_core"/>
</dbReference>
<dbReference type="Proteomes" id="UP001253463">
    <property type="component" value="Unassembled WGS sequence"/>
</dbReference>
<keyword evidence="1" id="KW-0472">Membrane</keyword>
<accession>A0AAI9G8E4</accession>
<protein>
    <submittedName>
        <fullName evidence="2">RHS repeat-associated core domain-containing protein</fullName>
    </submittedName>
</protein>
<dbReference type="Gene3D" id="2.180.10.10">
    <property type="entry name" value="RHS repeat-associated core"/>
    <property type="match status" value="1"/>
</dbReference>
<comment type="caution">
    <text evidence="2">The sequence shown here is derived from an EMBL/GenBank/DDBJ whole genome shotgun (WGS) entry which is preliminary data.</text>
</comment>